<reference evidence="5" key="1">
    <citation type="submission" date="2023-01" db="EMBL/GenBank/DDBJ databases">
        <title>Key to firefly adult light organ development and bioluminescence: homeobox transcription factors regulate luciferase expression and transportation to peroxisome.</title>
        <authorList>
            <person name="Fu X."/>
        </authorList>
    </citation>
    <scope>NUCLEOTIDE SEQUENCE [LARGE SCALE GENOMIC DNA]</scope>
</reference>
<dbReference type="InterPro" id="IPR007889">
    <property type="entry name" value="HTH_Psq"/>
</dbReference>
<evidence type="ECO:0000256" key="2">
    <source>
        <dbReference type="SAM" id="MobiDB-lite"/>
    </source>
</evidence>
<comment type="subcellular location">
    <subcellularLocation>
        <location evidence="1">Nucleus</location>
    </subcellularLocation>
</comment>
<evidence type="ECO:0000313" key="5">
    <source>
        <dbReference type="Proteomes" id="UP001353858"/>
    </source>
</evidence>
<evidence type="ECO:0000256" key="1">
    <source>
        <dbReference type="ARBA" id="ARBA00004123"/>
    </source>
</evidence>
<organism evidence="4 5">
    <name type="scientific">Aquatica leii</name>
    <dbReference type="NCBI Taxonomy" id="1421715"/>
    <lineage>
        <taxon>Eukaryota</taxon>
        <taxon>Metazoa</taxon>
        <taxon>Ecdysozoa</taxon>
        <taxon>Arthropoda</taxon>
        <taxon>Hexapoda</taxon>
        <taxon>Insecta</taxon>
        <taxon>Pterygota</taxon>
        <taxon>Neoptera</taxon>
        <taxon>Endopterygota</taxon>
        <taxon>Coleoptera</taxon>
        <taxon>Polyphaga</taxon>
        <taxon>Elateriformia</taxon>
        <taxon>Elateroidea</taxon>
        <taxon>Lampyridae</taxon>
        <taxon>Luciolinae</taxon>
        <taxon>Aquatica</taxon>
    </lineage>
</organism>
<protein>
    <recommendedName>
        <fullName evidence="3">HTH psq-type domain-containing protein</fullName>
    </recommendedName>
</protein>
<evidence type="ECO:0000313" key="4">
    <source>
        <dbReference type="EMBL" id="KAK4873575.1"/>
    </source>
</evidence>
<gene>
    <name evidence="4" type="ORF">RN001_012935</name>
</gene>
<dbReference type="Gene3D" id="1.10.10.60">
    <property type="entry name" value="Homeodomain-like"/>
    <property type="match status" value="1"/>
</dbReference>
<comment type="caution">
    <text evidence="4">The sequence shown here is derived from an EMBL/GenBank/DDBJ whole genome shotgun (WGS) entry which is preliminary data.</text>
</comment>
<dbReference type="GO" id="GO:0003677">
    <property type="term" value="F:DNA binding"/>
    <property type="evidence" value="ECO:0007669"/>
    <property type="project" value="InterPro"/>
</dbReference>
<dbReference type="AlphaFoldDB" id="A0AAN7PZH7"/>
<accession>A0AAN7PZH7</accession>
<proteinExistence type="predicted"/>
<dbReference type="Pfam" id="PF05225">
    <property type="entry name" value="HTH_psq"/>
    <property type="match status" value="1"/>
</dbReference>
<feature type="compositionally biased region" description="Basic and acidic residues" evidence="2">
    <location>
        <begin position="211"/>
        <end position="223"/>
    </location>
</feature>
<feature type="domain" description="HTH psq-type" evidence="3">
    <location>
        <begin position="17"/>
        <end position="51"/>
    </location>
</feature>
<dbReference type="InterPro" id="IPR009057">
    <property type="entry name" value="Homeodomain-like_sf"/>
</dbReference>
<sequence length="238" mass="27336">MVRNYIKKRNRPDILKDDLKKSIKAVLNRQMSIRMAASTFNIQKSTLYDLLKKLKSKQNLIDSGNESSSSDDDASPLSKYTTRQIFSPGEEKHTGLWPINSMIFNHDDFMGSFVTDPEVQMKQCQLPSTSITYNILNRVRKSKAKILSVHIVRPLPKAGPRKTNRKSRLGKSRIYTSTTEKERIQVLETMRKQKLERKNTKRNILQSGGEVNKKDTKVREKGKGKAPKKKLKKIESDS</sequence>
<dbReference type="EMBL" id="JARPUR010000006">
    <property type="protein sequence ID" value="KAK4873575.1"/>
    <property type="molecule type" value="Genomic_DNA"/>
</dbReference>
<evidence type="ECO:0000259" key="3">
    <source>
        <dbReference type="Pfam" id="PF05225"/>
    </source>
</evidence>
<keyword evidence="5" id="KW-1185">Reference proteome</keyword>
<feature type="region of interest" description="Disordered" evidence="2">
    <location>
        <begin position="194"/>
        <end position="238"/>
    </location>
</feature>
<dbReference type="SUPFAM" id="SSF46689">
    <property type="entry name" value="Homeodomain-like"/>
    <property type="match status" value="1"/>
</dbReference>
<name>A0AAN7PZH7_9COLE</name>
<dbReference type="GO" id="GO:0005634">
    <property type="term" value="C:nucleus"/>
    <property type="evidence" value="ECO:0007669"/>
    <property type="project" value="UniProtKB-SubCell"/>
</dbReference>
<dbReference type="Proteomes" id="UP001353858">
    <property type="component" value="Unassembled WGS sequence"/>
</dbReference>